<dbReference type="Proteomes" id="UP000191905">
    <property type="component" value="Unassembled WGS sequence"/>
</dbReference>
<proteinExistence type="predicted"/>
<evidence type="ECO:0000313" key="7">
    <source>
        <dbReference type="EMBL" id="OQM76237.1"/>
    </source>
</evidence>
<evidence type="ECO:0000256" key="1">
    <source>
        <dbReference type="ARBA" id="ARBA00004651"/>
    </source>
</evidence>
<name>A0A1V8RST8_9HYPH</name>
<accession>A0A1V8RST8</accession>
<evidence type="ECO:0000256" key="4">
    <source>
        <dbReference type="ARBA" id="ARBA00022989"/>
    </source>
</evidence>
<feature type="transmembrane region" description="Helical" evidence="6">
    <location>
        <begin position="58"/>
        <end position="76"/>
    </location>
</feature>
<gene>
    <name evidence="7" type="ORF">BFN67_15190</name>
</gene>
<keyword evidence="4 6" id="KW-1133">Transmembrane helix</keyword>
<organism evidence="7 8">
    <name type="scientific">Manganibacter manganicus</name>
    <dbReference type="NCBI Taxonomy" id="1873176"/>
    <lineage>
        <taxon>Bacteria</taxon>
        <taxon>Pseudomonadati</taxon>
        <taxon>Pseudomonadota</taxon>
        <taxon>Alphaproteobacteria</taxon>
        <taxon>Hyphomicrobiales</taxon>
        <taxon>Phyllobacteriaceae</taxon>
        <taxon>Manganibacter</taxon>
    </lineage>
</organism>
<dbReference type="GO" id="GO:0005886">
    <property type="term" value="C:plasma membrane"/>
    <property type="evidence" value="ECO:0007669"/>
    <property type="project" value="UniProtKB-SubCell"/>
</dbReference>
<evidence type="ECO:0000256" key="5">
    <source>
        <dbReference type="ARBA" id="ARBA00023136"/>
    </source>
</evidence>
<dbReference type="EMBL" id="MDET01000009">
    <property type="protein sequence ID" value="OQM76237.1"/>
    <property type="molecule type" value="Genomic_DNA"/>
</dbReference>
<evidence type="ECO:0008006" key="9">
    <source>
        <dbReference type="Google" id="ProtNLM"/>
    </source>
</evidence>
<dbReference type="STRING" id="1873176.BFN67_15190"/>
<feature type="transmembrane region" description="Helical" evidence="6">
    <location>
        <begin position="376"/>
        <end position="395"/>
    </location>
</feature>
<feature type="transmembrane region" description="Helical" evidence="6">
    <location>
        <begin position="237"/>
        <end position="258"/>
    </location>
</feature>
<evidence type="ECO:0000256" key="2">
    <source>
        <dbReference type="ARBA" id="ARBA00022475"/>
    </source>
</evidence>
<keyword evidence="3 6" id="KW-0812">Transmembrane</keyword>
<feature type="transmembrane region" description="Helical" evidence="6">
    <location>
        <begin position="304"/>
        <end position="325"/>
    </location>
</feature>
<feature type="transmembrane region" description="Helical" evidence="6">
    <location>
        <begin position="345"/>
        <end position="369"/>
    </location>
</feature>
<feature type="transmembrane region" description="Helical" evidence="6">
    <location>
        <begin position="88"/>
        <end position="115"/>
    </location>
</feature>
<dbReference type="Pfam" id="PF13440">
    <property type="entry name" value="Polysacc_synt_3"/>
    <property type="match status" value="1"/>
</dbReference>
<dbReference type="PANTHER" id="PTHR30250:SF28">
    <property type="entry name" value="POLYSACCHARIDE BIOSYNTHESIS PROTEIN"/>
    <property type="match status" value="1"/>
</dbReference>
<protein>
    <recommendedName>
        <fullName evidence="9">Polysaccharide biosynthesis protein</fullName>
    </recommendedName>
</protein>
<keyword evidence="2" id="KW-1003">Cell membrane</keyword>
<feature type="transmembrane region" description="Helical" evidence="6">
    <location>
        <begin position="127"/>
        <end position="151"/>
    </location>
</feature>
<evidence type="ECO:0000256" key="6">
    <source>
        <dbReference type="SAM" id="Phobius"/>
    </source>
</evidence>
<evidence type="ECO:0000313" key="8">
    <source>
        <dbReference type="Proteomes" id="UP000191905"/>
    </source>
</evidence>
<feature type="transmembrane region" description="Helical" evidence="6">
    <location>
        <begin position="432"/>
        <end position="451"/>
    </location>
</feature>
<evidence type="ECO:0000256" key="3">
    <source>
        <dbReference type="ARBA" id="ARBA00022692"/>
    </source>
</evidence>
<keyword evidence="5 6" id="KW-0472">Membrane</keyword>
<comment type="subcellular location">
    <subcellularLocation>
        <location evidence="1">Cell membrane</location>
        <topology evidence="1">Multi-pass membrane protein</topology>
    </subcellularLocation>
</comment>
<keyword evidence="8" id="KW-1185">Reference proteome</keyword>
<comment type="caution">
    <text evidence="7">The sequence shown here is derived from an EMBL/GenBank/DDBJ whole genome shotgun (WGS) entry which is preliminary data.</text>
</comment>
<dbReference type="PANTHER" id="PTHR30250">
    <property type="entry name" value="PST FAMILY PREDICTED COLANIC ACID TRANSPORTER"/>
    <property type="match status" value="1"/>
</dbReference>
<dbReference type="InterPro" id="IPR050833">
    <property type="entry name" value="Poly_Biosynth_Transport"/>
</dbReference>
<sequence>MFKAAMAVTDIIRRFLPAKSFARHVMTIAGATAFSQAISLAALPVLARLYPPGEYGTAAIYGSIVGLIVVVGSLRYEFAIPLPRTDGGALHVALLALAILVFIAVATGLVSPLLALWWEKEIGLSKWAFALLVVVGVLTAGAYQVTNYWAVRKSKFGAIARTRIQQGLAGPASQLALGFAGFGAIGLIVGQIVGQCAGLTRLALGMIADNRKPARTVHARGLAWAARRYRRFPLYDSWAGLLNIAGAQAPVLLFAALFSPILAGYYALALRVLSAPLGLIGQAISQVLMPRIIEANRRGEAGELVLKLFRILVNLSFFPFTIAAMLADQLVPFAFGPQWAPAGSIVAWTALWVACQFVTSPLSVVITTLEAQRLHIGVQVALFVLRICGILLGAAMASPGLAVVGFTIASILGYTIYLLAIGFVSGVRAQQFLQALIDPVLLSAFGAAALYVVVPSFLATSAALVILGGVWILRLNSVRLKMDAQTT</sequence>
<feature type="transmembrane region" description="Helical" evidence="6">
    <location>
        <begin position="401"/>
        <end position="420"/>
    </location>
</feature>
<dbReference type="AlphaFoldDB" id="A0A1V8RST8"/>
<reference evidence="7 8" key="1">
    <citation type="journal article" date="2016" name="Int. J. Syst. Evol. Microbiol.">
        <title>Pseudaminobacter manganicus sp. nov., isolated from sludge of a manganese mine.</title>
        <authorList>
            <person name="Li J."/>
            <person name="Huang J."/>
            <person name="Liao S."/>
            <person name="Wang G."/>
        </authorList>
    </citation>
    <scope>NUCLEOTIDE SEQUENCE [LARGE SCALE GENOMIC DNA]</scope>
    <source>
        <strain evidence="7 8">JH-7</strain>
    </source>
</reference>
<feature type="transmembrane region" description="Helical" evidence="6">
    <location>
        <begin position="21"/>
        <end position="46"/>
    </location>
</feature>
<feature type="transmembrane region" description="Helical" evidence="6">
    <location>
        <begin position="457"/>
        <end position="475"/>
    </location>
</feature>